<reference evidence="1 2" key="1">
    <citation type="submission" date="2018-11" db="EMBL/GenBank/DDBJ databases">
        <title>Multidrug-resistant genes are associated with an 42-kb island TGI1 carrying a complex class 1 integron in a Trueperella pyogenes.</title>
        <authorList>
            <person name="Dong W."/>
        </authorList>
    </citation>
    <scope>NUCLEOTIDE SEQUENCE [LARGE SCALE GENOMIC DNA]</scope>
    <source>
        <strain evidence="1 2">TP4</strain>
    </source>
</reference>
<name>A0A3Q9GMK5_9ACTO</name>
<dbReference type="Proteomes" id="UP000275951">
    <property type="component" value="Chromosome"/>
</dbReference>
<dbReference type="EMBL" id="CP033905">
    <property type="protein sequence ID" value="AZR07006.1"/>
    <property type="molecule type" value="Genomic_DNA"/>
</dbReference>
<proteinExistence type="predicted"/>
<gene>
    <name evidence="1" type="ORF">EBQ10_06635</name>
</gene>
<organism evidence="1 2">
    <name type="scientific">Trueperella pyogenes</name>
    <dbReference type="NCBI Taxonomy" id="1661"/>
    <lineage>
        <taxon>Bacteria</taxon>
        <taxon>Bacillati</taxon>
        <taxon>Actinomycetota</taxon>
        <taxon>Actinomycetes</taxon>
        <taxon>Actinomycetales</taxon>
        <taxon>Actinomycetaceae</taxon>
        <taxon>Trueperella</taxon>
    </lineage>
</organism>
<protein>
    <recommendedName>
        <fullName evidence="3">DUF559 domain-containing protein</fullName>
    </recommendedName>
</protein>
<evidence type="ECO:0000313" key="1">
    <source>
        <dbReference type="EMBL" id="AZR07006.1"/>
    </source>
</evidence>
<evidence type="ECO:0000313" key="2">
    <source>
        <dbReference type="Proteomes" id="UP000275951"/>
    </source>
</evidence>
<dbReference type="AlphaFoldDB" id="A0A3Q9GMK5"/>
<dbReference type="RefSeq" id="WP_108731188.1">
    <property type="nucleotide sequence ID" value="NZ_CP029001.1"/>
</dbReference>
<evidence type="ECO:0008006" key="3">
    <source>
        <dbReference type="Google" id="ProtNLM"/>
    </source>
</evidence>
<accession>A0A3Q9GMK5</accession>
<sequence>MRIRGTPKAFVESDVGRDTWLRTRESEFCYRRARCLATRDIQTTRTEDFWRVAHSQELIRAFRGYAAQPVDSTLPPWDQEKMRVFQTVDYLDRHRRSFSSTTTVAYAALTAAVLLGLPTIISHPHEAIRVSTCHLRRTKNTRTHVVAVKPRTVAFAGFRVTSIEQTIIDLARLYGAEHGLVAADFALAHLLTTTDALVSLFDSMPAFHGRKRVRAMLALMDGRRESVGESLMFYRFAEAALPLPTPQLTFWIRGQQMSPDAVDEEKGYVFSFDGNAKIIDPEMTKGRHYRELAIDASWKERLLADAGYRTFHLGWEDVRTTAGFRKWLDSRVAFGLAY</sequence>